<dbReference type="EMBL" id="CAMXCT030002932">
    <property type="protein sequence ID" value="CAL4788716.1"/>
    <property type="molecule type" value="Genomic_DNA"/>
</dbReference>
<evidence type="ECO:0000256" key="1">
    <source>
        <dbReference type="SAM" id="MobiDB-lite"/>
    </source>
</evidence>
<organism evidence="2">
    <name type="scientific">Cladocopium goreaui</name>
    <dbReference type="NCBI Taxonomy" id="2562237"/>
    <lineage>
        <taxon>Eukaryota</taxon>
        <taxon>Sar</taxon>
        <taxon>Alveolata</taxon>
        <taxon>Dinophyceae</taxon>
        <taxon>Suessiales</taxon>
        <taxon>Symbiodiniaceae</taxon>
        <taxon>Cladocopium</taxon>
    </lineage>
</organism>
<evidence type="ECO:0000313" key="4">
    <source>
        <dbReference type="Proteomes" id="UP001152797"/>
    </source>
</evidence>
<evidence type="ECO:0000313" key="2">
    <source>
        <dbReference type="EMBL" id="CAI4001404.1"/>
    </source>
</evidence>
<reference evidence="2" key="1">
    <citation type="submission" date="2022-10" db="EMBL/GenBank/DDBJ databases">
        <authorList>
            <person name="Chen Y."/>
            <person name="Dougan E. K."/>
            <person name="Chan C."/>
            <person name="Rhodes N."/>
            <person name="Thang M."/>
        </authorList>
    </citation>
    <scope>NUCLEOTIDE SEQUENCE</scope>
</reference>
<dbReference type="GO" id="GO:0035770">
    <property type="term" value="C:ribonucleoprotein granule"/>
    <property type="evidence" value="ECO:0007669"/>
    <property type="project" value="TreeGrafter"/>
</dbReference>
<dbReference type="GO" id="GO:0009507">
    <property type="term" value="C:chloroplast"/>
    <property type="evidence" value="ECO:0007669"/>
    <property type="project" value="GOC"/>
</dbReference>
<proteinExistence type="predicted"/>
<evidence type="ECO:0000313" key="3">
    <source>
        <dbReference type="EMBL" id="CAL4788716.1"/>
    </source>
</evidence>
<gene>
    <name evidence="2" type="ORF">C1SCF055_LOCUS27454</name>
</gene>
<name>A0A9P1G578_9DINO</name>
<dbReference type="InterPro" id="IPR050870">
    <property type="entry name" value="FAST_kinase"/>
</dbReference>
<dbReference type="GO" id="GO:0005759">
    <property type="term" value="C:mitochondrial matrix"/>
    <property type="evidence" value="ECO:0007669"/>
    <property type="project" value="TreeGrafter"/>
</dbReference>
<feature type="region of interest" description="Disordered" evidence="1">
    <location>
        <begin position="1"/>
        <end position="21"/>
    </location>
</feature>
<reference evidence="3 4" key="2">
    <citation type="submission" date="2024-05" db="EMBL/GenBank/DDBJ databases">
        <authorList>
            <person name="Chen Y."/>
            <person name="Shah S."/>
            <person name="Dougan E. K."/>
            <person name="Thang M."/>
            <person name="Chan C."/>
        </authorList>
    </citation>
    <scope>NUCLEOTIDE SEQUENCE [LARGE SCALE GENOMIC DNA]</scope>
</reference>
<protein>
    <submittedName>
        <fullName evidence="3">Deoxyribodipyrimidine photo-lyase</fullName>
    </submittedName>
</protein>
<sequence>MEPTYQSPQFHGGDGIVTPSGSIETNLEGRCTLDEPVMETIMRDLRSIGTKLKYVMLPRARADKGAGLREWDLWGPLVLCLALGIMLSLHAEQALDLAELCGLLVALVSLFTDGRGGRSGQALRSHCLWRFSFDDALSLTDASARELANAAWACAKVTTAGLPCLERIATASLEMDPRPKFKGSFTAVDVAQLCWSLASLTVEVPWCRAAARWVTDQPATTAFPAQSVSTVAWALARGAAREGAKSEAAAAVELLLQGLEGDLEPRHWSNLSWAAAKVNAASLSPFLWHLPVEQLKQPQHLANVAWATAATAEISETADRLMPRIASQALQLGLHVFQDEELAGLLYGAASNHFVEERFLTEAQQEVASRCLGGVELAGIFWSLSVLSSASEPLRWEAANRAVELSPQGLANVAWACALQAWDAWATAGFLAAVKSHLKDFSPQGLVNLAWSWTEMEVHPGEEGALRKILLMAVERAEELKAMEFSSLLCSLAKSRRAEEAAALLRHLQRLEEPMGDEMK</sequence>
<dbReference type="GO" id="GO:0000963">
    <property type="term" value="P:mitochondrial RNA processing"/>
    <property type="evidence" value="ECO:0007669"/>
    <property type="project" value="TreeGrafter"/>
</dbReference>
<dbReference type="GO" id="GO:0044528">
    <property type="term" value="P:regulation of mitochondrial mRNA stability"/>
    <property type="evidence" value="ECO:0007669"/>
    <property type="project" value="TreeGrafter"/>
</dbReference>
<dbReference type="AlphaFoldDB" id="A0A9P1G578"/>
<dbReference type="GO" id="GO:0003723">
    <property type="term" value="F:RNA binding"/>
    <property type="evidence" value="ECO:0007669"/>
    <property type="project" value="TreeGrafter"/>
</dbReference>
<dbReference type="EMBL" id="CAMXCT010002932">
    <property type="protein sequence ID" value="CAI4001404.1"/>
    <property type="molecule type" value="Genomic_DNA"/>
</dbReference>
<dbReference type="PANTHER" id="PTHR21228:SF40">
    <property type="entry name" value="LD45607P"/>
    <property type="match status" value="1"/>
</dbReference>
<accession>A0A9P1G578</accession>
<dbReference type="EMBL" id="CAMXCT020002932">
    <property type="protein sequence ID" value="CAL1154779.1"/>
    <property type="molecule type" value="Genomic_DNA"/>
</dbReference>
<dbReference type="GO" id="GO:1901259">
    <property type="term" value="P:chloroplast rRNA processing"/>
    <property type="evidence" value="ECO:0007669"/>
    <property type="project" value="TreeGrafter"/>
</dbReference>
<dbReference type="PANTHER" id="PTHR21228">
    <property type="entry name" value="FAST LEU-RICH DOMAIN-CONTAINING"/>
    <property type="match status" value="1"/>
</dbReference>
<dbReference type="OrthoDB" id="411251at2759"/>
<keyword evidence="4" id="KW-1185">Reference proteome</keyword>
<dbReference type="Proteomes" id="UP001152797">
    <property type="component" value="Unassembled WGS sequence"/>
</dbReference>
<comment type="caution">
    <text evidence="2">The sequence shown here is derived from an EMBL/GenBank/DDBJ whole genome shotgun (WGS) entry which is preliminary data.</text>
</comment>